<name>A0A4Y2MXI3_ARAVE</name>
<keyword evidence="2" id="KW-1185">Reference proteome</keyword>
<proteinExistence type="predicted"/>
<sequence length="123" mass="14411">MNHIQCESTSSRKIWKRDEWHKDDSESHSIAGKMPFSLSRAKRNKEKARNVTAACEYNKAFYFCLVWLRLVILTSRFIATRELFWDGPRNFEPWSADEDDTRADIPLSTLPHHISGRTFGHDV</sequence>
<accession>A0A4Y2MXI3</accession>
<protein>
    <submittedName>
        <fullName evidence="1">Uncharacterized protein</fullName>
    </submittedName>
</protein>
<dbReference type="AlphaFoldDB" id="A0A4Y2MXI3"/>
<organism evidence="1 2">
    <name type="scientific">Araneus ventricosus</name>
    <name type="common">Orbweaver spider</name>
    <name type="synonym">Epeira ventricosa</name>
    <dbReference type="NCBI Taxonomy" id="182803"/>
    <lineage>
        <taxon>Eukaryota</taxon>
        <taxon>Metazoa</taxon>
        <taxon>Ecdysozoa</taxon>
        <taxon>Arthropoda</taxon>
        <taxon>Chelicerata</taxon>
        <taxon>Arachnida</taxon>
        <taxon>Araneae</taxon>
        <taxon>Araneomorphae</taxon>
        <taxon>Entelegynae</taxon>
        <taxon>Araneoidea</taxon>
        <taxon>Araneidae</taxon>
        <taxon>Araneus</taxon>
    </lineage>
</organism>
<evidence type="ECO:0000313" key="1">
    <source>
        <dbReference type="EMBL" id="GBN31070.1"/>
    </source>
</evidence>
<gene>
    <name evidence="1" type="ORF">AVEN_171065_1</name>
</gene>
<dbReference type="EMBL" id="BGPR01008029">
    <property type="protein sequence ID" value="GBN31070.1"/>
    <property type="molecule type" value="Genomic_DNA"/>
</dbReference>
<dbReference type="Proteomes" id="UP000499080">
    <property type="component" value="Unassembled WGS sequence"/>
</dbReference>
<evidence type="ECO:0000313" key="2">
    <source>
        <dbReference type="Proteomes" id="UP000499080"/>
    </source>
</evidence>
<comment type="caution">
    <text evidence="1">The sequence shown here is derived from an EMBL/GenBank/DDBJ whole genome shotgun (WGS) entry which is preliminary data.</text>
</comment>
<reference evidence="1 2" key="1">
    <citation type="journal article" date="2019" name="Sci. Rep.">
        <title>Orb-weaving spider Araneus ventricosus genome elucidates the spidroin gene catalogue.</title>
        <authorList>
            <person name="Kono N."/>
            <person name="Nakamura H."/>
            <person name="Ohtoshi R."/>
            <person name="Moran D.A.P."/>
            <person name="Shinohara A."/>
            <person name="Yoshida Y."/>
            <person name="Fujiwara M."/>
            <person name="Mori M."/>
            <person name="Tomita M."/>
            <person name="Arakawa K."/>
        </authorList>
    </citation>
    <scope>NUCLEOTIDE SEQUENCE [LARGE SCALE GENOMIC DNA]</scope>
</reference>